<keyword evidence="3" id="KW-1185">Reference proteome</keyword>
<accession>A0A9N9HDP3</accession>
<dbReference type="OrthoDB" id="10369741at2759"/>
<evidence type="ECO:0000256" key="1">
    <source>
        <dbReference type="SAM" id="Coils"/>
    </source>
</evidence>
<comment type="caution">
    <text evidence="2">The sequence shown here is derived from an EMBL/GenBank/DDBJ whole genome shotgun (WGS) entry which is preliminary data.</text>
</comment>
<gene>
    <name evidence="2" type="ORF">DERYTH_LOCUS10965</name>
</gene>
<dbReference type="AlphaFoldDB" id="A0A9N9HDP3"/>
<feature type="non-terminal residue" evidence="2">
    <location>
        <position position="1"/>
    </location>
</feature>
<feature type="coiled-coil region" evidence="1">
    <location>
        <begin position="47"/>
        <end position="74"/>
    </location>
</feature>
<evidence type="ECO:0000313" key="2">
    <source>
        <dbReference type="EMBL" id="CAG8666028.1"/>
    </source>
</evidence>
<proteinExistence type="predicted"/>
<dbReference type="EMBL" id="CAJVPY010006614">
    <property type="protein sequence ID" value="CAG8666028.1"/>
    <property type="molecule type" value="Genomic_DNA"/>
</dbReference>
<sequence>FTISRFILDNITIMATNISKAHKFDEELERFNVQLIKQNISSKQLANEELKLEISSVQAKKEQLELLLSEYVDNKKKNE</sequence>
<protein>
    <submittedName>
        <fullName evidence="2">26951_t:CDS:1</fullName>
    </submittedName>
</protein>
<evidence type="ECO:0000313" key="3">
    <source>
        <dbReference type="Proteomes" id="UP000789405"/>
    </source>
</evidence>
<reference evidence="2" key="1">
    <citation type="submission" date="2021-06" db="EMBL/GenBank/DDBJ databases">
        <authorList>
            <person name="Kallberg Y."/>
            <person name="Tangrot J."/>
            <person name="Rosling A."/>
        </authorList>
    </citation>
    <scope>NUCLEOTIDE SEQUENCE</scope>
    <source>
        <strain evidence="2">MA453B</strain>
    </source>
</reference>
<organism evidence="2 3">
    <name type="scientific">Dentiscutata erythropus</name>
    <dbReference type="NCBI Taxonomy" id="1348616"/>
    <lineage>
        <taxon>Eukaryota</taxon>
        <taxon>Fungi</taxon>
        <taxon>Fungi incertae sedis</taxon>
        <taxon>Mucoromycota</taxon>
        <taxon>Glomeromycotina</taxon>
        <taxon>Glomeromycetes</taxon>
        <taxon>Diversisporales</taxon>
        <taxon>Gigasporaceae</taxon>
        <taxon>Dentiscutata</taxon>
    </lineage>
</organism>
<dbReference type="Proteomes" id="UP000789405">
    <property type="component" value="Unassembled WGS sequence"/>
</dbReference>
<name>A0A9N9HDP3_9GLOM</name>
<keyword evidence="1" id="KW-0175">Coiled coil</keyword>